<accession>A0AA41QKC4</accession>
<dbReference type="Proteomes" id="UP001156140">
    <property type="component" value="Unassembled WGS sequence"/>
</dbReference>
<organism evidence="1 2">
    <name type="scientific">Paradevosia shaoguanensis</name>
    <dbReference type="NCBI Taxonomy" id="1335043"/>
    <lineage>
        <taxon>Bacteria</taxon>
        <taxon>Pseudomonadati</taxon>
        <taxon>Pseudomonadota</taxon>
        <taxon>Alphaproteobacteria</taxon>
        <taxon>Hyphomicrobiales</taxon>
        <taxon>Devosiaceae</taxon>
        <taxon>Paradevosia</taxon>
    </lineage>
</organism>
<dbReference type="RefSeq" id="WP_281735356.1">
    <property type="nucleotide sequence ID" value="NZ_JAKETQ010000001.1"/>
</dbReference>
<name>A0AA41QKC4_9HYPH</name>
<dbReference type="EMBL" id="JALAZD010000001">
    <property type="protein sequence ID" value="MCI0126510.1"/>
    <property type="molecule type" value="Genomic_DNA"/>
</dbReference>
<sequence>MSYKAIYTYAWDLADHGIANAIEAFREQGLDTVTFAGSYHAGKFLRPQGRSGKVYFPEDGTVYFKADPSRYGKIKPVANSILENQDVLGGLVGADAMATNVWLVLLHNTNLGMQHPESVVRNAFGDPYFYNLCPSAPEARAYAIGLATDVTTSYPVSGLSMEAPGFTPYAHGFHHEFGLVRQNAWFEGYMGLCFCDHCVGAAAKAGIDAEGLRRKVAGLLGDYLESDVDLPQDMAQAMWLADIEGDGELRAYLQFRSRQVTSLVTEIRDRVRKDVEVAVIPSVARPTGGAWYEGSDLAALMDVTGLIEACFYEPSAARIKADLYDTRRRLGGQGRLRGILRPSFPDIENKAEFLAAIDTLVAGGVTELAFYNWGHLRRSSMDWIGEALARVPA</sequence>
<dbReference type="AlphaFoldDB" id="A0AA41QKC4"/>
<dbReference type="Gene3D" id="3.20.20.80">
    <property type="entry name" value="Glycosidases"/>
    <property type="match status" value="1"/>
</dbReference>
<evidence type="ECO:0000313" key="2">
    <source>
        <dbReference type="Proteomes" id="UP001156140"/>
    </source>
</evidence>
<gene>
    <name evidence="1" type="ORF">ML536_06685</name>
</gene>
<proteinExistence type="predicted"/>
<keyword evidence="2" id="KW-1185">Reference proteome</keyword>
<evidence type="ECO:0008006" key="3">
    <source>
        <dbReference type="Google" id="ProtNLM"/>
    </source>
</evidence>
<protein>
    <recommendedName>
        <fullName evidence="3">Alanine-rich protein</fullName>
    </recommendedName>
</protein>
<evidence type="ECO:0000313" key="1">
    <source>
        <dbReference type="EMBL" id="MCI0126510.1"/>
    </source>
</evidence>
<reference evidence="1" key="1">
    <citation type="submission" date="2022-03" db="EMBL/GenBank/DDBJ databases">
        <title>The complete genome sequence of a Methyloterrigena soli.</title>
        <authorList>
            <person name="Zi Z."/>
        </authorList>
    </citation>
    <scope>NUCLEOTIDE SEQUENCE</scope>
    <source>
        <strain evidence="1">M48</strain>
    </source>
</reference>
<comment type="caution">
    <text evidence="1">The sequence shown here is derived from an EMBL/GenBank/DDBJ whole genome shotgun (WGS) entry which is preliminary data.</text>
</comment>